<name>A0A2Y8ZTE9_9MICO</name>
<dbReference type="InterPro" id="IPR036390">
    <property type="entry name" value="WH_DNA-bd_sf"/>
</dbReference>
<dbReference type="SUPFAM" id="SSF46785">
    <property type="entry name" value="Winged helix' DNA-binding domain"/>
    <property type="match status" value="1"/>
</dbReference>
<keyword evidence="3" id="KW-1185">Reference proteome</keyword>
<feature type="domain" description="HTH arsR-type" evidence="1">
    <location>
        <begin position="9"/>
        <end position="91"/>
    </location>
</feature>
<accession>A0A2Y8ZTE9</accession>
<dbReference type="Pfam" id="PF01022">
    <property type="entry name" value="HTH_5"/>
    <property type="match status" value="1"/>
</dbReference>
<dbReference type="Proteomes" id="UP000250028">
    <property type="component" value="Unassembled WGS sequence"/>
</dbReference>
<evidence type="ECO:0000313" key="3">
    <source>
        <dbReference type="Proteomes" id="UP000250028"/>
    </source>
</evidence>
<dbReference type="InterPro" id="IPR036388">
    <property type="entry name" value="WH-like_DNA-bd_sf"/>
</dbReference>
<dbReference type="InterPro" id="IPR011991">
    <property type="entry name" value="ArsR-like_HTH"/>
</dbReference>
<sequence>MPDVPDLDRILAAANPVRLSIIERLVAFGPHTQRQLTTALPQASGSIKYHLRILENAGYIDTLPDGKFAIHRSGVTTETDAGGRSDEGELEAAQAALERLVVQRRLDRVQVWMKEKDHAPADWGSQQVSSDFILRLTPDELRQLGEAVDAAIAPFQEITAARAAGSGELDGVRAVFAMVMAFPLGVADDGS</sequence>
<dbReference type="Gene3D" id="1.10.10.10">
    <property type="entry name" value="Winged helix-like DNA-binding domain superfamily/Winged helix DNA-binding domain"/>
    <property type="match status" value="1"/>
</dbReference>
<dbReference type="EMBL" id="UESZ01000001">
    <property type="protein sequence ID" value="SSA34528.1"/>
    <property type="molecule type" value="Genomic_DNA"/>
</dbReference>
<dbReference type="SMART" id="SM00418">
    <property type="entry name" value="HTH_ARSR"/>
    <property type="match status" value="1"/>
</dbReference>
<evidence type="ECO:0000259" key="1">
    <source>
        <dbReference type="SMART" id="SM00418"/>
    </source>
</evidence>
<keyword evidence="2" id="KW-0238">DNA-binding</keyword>
<dbReference type="GO" id="GO:0003677">
    <property type="term" value="F:DNA binding"/>
    <property type="evidence" value="ECO:0007669"/>
    <property type="project" value="UniProtKB-KW"/>
</dbReference>
<protein>
    <submittedName>
        <fullName evidence="2">DNA-binding transcriptional regulator, ArsR family</fullName>
    </submittedName>
</protein>
<dbReference type="GO" id="GO:0003700">
    <property type="term" value="F:DNA-binding transcription factor activity"/>
    <property type="evidence" value="ECO:0007669"/>
    <property type="project" value="InterPro"/>
</dbReference>
<evidence type="ECO:0000313" key="2">
    <source>
        <dbReference type="EMBL" id="SSA34528.1"/>
    </source>
</evidence>
<dbReference type="AlphaFoldDB" id="A0A2Y8ZTE9"/>
<gene>
    <name evidence="2" type="ORF">SAMN04489750_1851</name>
</gene>
<reference evidence="3" key="1">
    <citation type="submission" date="2016-10" db="EMBL/GenBank/DDBJ databases">
        <authorList>
            <person name="Varghese N."/>
            <person name="Submissions S."/>
        </authorList>
    </citation>
    <scope>NUCLEOTIDE SEQUENCE [LARGE SCALE GENOMIC DNA]</scope>
    <source>
        <strain evidence="3">DSM 22951</strain>
    </source>
</reference>
<proteinExistence type="predicted"/>
<dbReference type="CDD" id="cd00090">
    <property type="entry name" value="HTH_ARSR"/>
    <property type="match status" value="1"/>
</dbReference>
<organism evidence="2 3">
    <name type="scientific">Branchiibius hedensis</name>
    <dbReference type="NCBI Taxonomy" id="672460"/>
    <lineage>
        <taxon>Bacteria</taxon>
        <taxon>Bacillati</taxon>
        <taxon>Actinomycetota</taxon>
        <taxon>Actinomycetes</taxon>
        <taxon>Micrococcales</taxon>
        <taxon>Dermacoccaceae</taxon>
        <taxon>Branchiibius</taxon>
    </lineage>
</organism>
<dbReference type="RefSeq" id="WP_170119807.1">
    <property type="nucleotide sequence ID" value="NZ_QGDN01000001.1"/>
</dbReference>
<dbReference type="InterPro" id="IPR001845">
    <property type="entry name" value="HTH_ArsR_DNA-bd_dom"/>
</dbReference>